<reference evidence="1 2" key="1">
    <citation type="journal article" date="2016" name="Nat. Commun.">
        <title>Thousands of microbial genomes shed light on interconnected biogeochemical processes in an aquifer system.</title>
        <authorList>
            <person name="Anantharaman K."/>
            <person name="Brown C.T."/>
            <person name="Hug L.A."/>
            <person name="Sharon I."/>
            <person name="Castelle C.J."/>
            <person name="Probst A.J."/>
            <person name="Thomas B.C."/>
            <person name="Singh A."/>
            <person name="Wilkins M.J."/>
            <person name="Karaoz U."/>
            <person name="Brodie E.L."/>
            <person name="Williams K.H."/>
            <person name="Hubbard S.S."/>
            <person name="Banfield J.F."/>
        </authorList>
    </citation>
    <scope>NUCLEOTIDE SEQUENCE [LARGE SCALE GENOMIC DNA]</scope>
</reference>
<dbReference type="AlphaFoldDB" id="A0A1F7SHQ6"/>
<evidence type="ECO:0000313" key="1">
    <source>
        <dbReference type="EMBL" id="OGL52764.1"/>
    </source>
</evidence>
<dbReference type="EMBL" id="MGDJ01000022">
    <property type="protein sequence ID" value="OGL52764.1"/>
    <property type="molecule type" value="Genomic_DNA"/>
</dbReference>
<accession>A0A1F7SHQ6</accession>
<proteinExistence type="predicted"/>
<organism evidence="1 2">
    <name type="scientific">Candidatus Shapirobacteria bacterium RBG_13_44_7</name>
    <dbReference type="NCBI Taxonomy" id="1802149"/>
    <lineage>
        <taxon>Bacteria</taxon>
        <taxon>Candidatus Shapironibacteriota</taxon>
    </lineage>
</organism>
<gene>
    <name evidence="1" type="ORF">A3K55_01410</name>
</gene>
<sequence length="134" mass="16055">MVRNLTHGEWVLQQFEERYLRSSYRNVLIHASIIEGTLRNESGSERFYSANEYLNNNHIITPAEYYVFDEVRDTRNKLIHDSFKDGLEQNAIDELRDELMEKIHEAYRISDLLNRNLFQKYDIPRLAIITFNPM</sequence>
<dbReference type="Proteomes" id="UP000185874">
    <property type="component" value="Unassembled WGS sequence"/>
</dbReference>
<name>A0A1F7SHQ6_9BACT</name>
<protein>
    <recommendedName>
        <fullName evidence="3">Apea-like HEPN domain-containing protein</fullName>
    </recommendedName>
</protein>
<evidence type="ECO:0000313" key="2">
    <source>
        <dbReference type="Proteomes" id="UP000185874"/>
    </source>
</evidence>
<comment type="caution">
    <text evidence="1">The sequence shown here is derived from an EMBL/GenBank/DDBJ whole genome shotgun (WGS) entry which is preliminary data.</text>
</comment>
<evidence type="ECO:0008006" key="3">
    <source>
        <dbReference type="Google" id="ProtNLM"/>
    </source>
</evidence>